<sequence>MSKAIAVFGAGPGLGRSVARRFGREGFRVALVARTQTRLDALVGELAGEGIEAAGFAADLMDRAALPGVIEAITRRFGQLDVVEYAPASLDWIERQLDVREVTVESFEFPLDLLLRTPVALVRELLPGMVERGDGALLFGLAVTASAPVPSLANIGTAAAAARGYLQNLNASLADTGVYAGLVQVAGMIAGSDGAKYVAENWDPALLPAPLDAADLADAFWDLYVKRDRFEEVVGGAAR</sequence>
<dbReference type="Gene3D" id="3.40.50.720">
    <property type="entry name" value="NAD(P)-binding Rossmann-like Domain"/>
    <property type="match status" value="1"/>
</dbReference>
<dbReference type="AlphaFoldDB" id="A0A5B2X4T5"/>
<gene>
    <name evidence="1" type="ORF">F0L68_24470</name>
</gene>
<dbReference type="PANTHER" id="PTHR43431:SF7">
    <property type="entry name" value="OXIDOREDUCTASE, SHORT CHAIN DEHYDROGENASE_REDUCTASE FAMILY (AFU_ORTHOLOGUE AFUA_5G14000)"/>
    <property type="match status" value="1"/>
</dbReference>
<protein>
    <submittedName>
        <fullName evidence="1">SDR family NAD(P)-dependent oxidoreductase</fullName>
    </submittedName>
</protein>
<organism evidence="1 2">
    <name type="scientific">Solihabitans fulvus</name>
    <dbReference type="NCBI Taxonomy" id="1892852"/>
    <lineage>
        <taxon>Bacteria</taxon>
        <taxon>Bacillati</taxon>
        <taxon>Actinomycetota</taxon>
        <taxon>Actinomycetes</taxon>
        <taxon>Pseudonocardiales</taxon>
        <taxon>Pseudonocardiaceae</taxon>
        <taxon>Solihabitans</taxon>
    </lineage>
</organism>
<dbReference type="EMBL" id="VUOB01000042">
    <property type="protein sequence ID" value="KAA2258131.1"/>
    <property type="molecule type" value="Genomic_DNA"/>
</dbReference>
<dbReference type="InterPro" id="IPR002347">
    <property type="entry name" value="SDR_fam"/>
</dbReference>
<dbReference type="PANTHER" id="PTHR43431">
    <property type="entry name" value="OXIDOREDUCTASE, SHORT CHAIN DEHYDROGENASE/REDUCTASE FAMILY (AFU_ORTHOLOGUE AFUA_5G14000)"/>
    <property type="match status" value="1"/>
</dbReference>
<dbReference type="SUPFAM" id="SSF51735">
    <property type="entry name" value="NAD(P)-binding Rossmann-fold domains"/>
    <property type="match status" value="1"/>
</dbReference>
<evidence type="ECO:0000313" key="1">
    <source>
        <dbReference type="EMBL" id="KAA2258131.1"/>
    </source>
</evidence>
<dbReference type="RefSeq" id="WP_149852131.1">
    <property type="nucleotide sequence ID" value="NZ_VUOB01000042.1"/>
</dbReference>
<proteinExistence type="predicted"/>
<keyword evidence="2" id="KW-1185">Reference proteome</keyword>
<dbReference type="OrthoDB" id="9799818at2"/>
<dbReference type="Pfam" id="PF00106">
    <property type="entry name" value="adh_short"/>
    <property type="match status" value="1"/>
</dbReference>
<reference evidence="1 2" key="2">
    <citation type="submission" date="2019-09" db="EMBL/GenBank/DDBJ databases">
        <authorList>
            <person name="Jin C."/>
        </authorList>
    </citation>
    <scope>NUCLEOTIDE SEQUENCE [LARGE SCALE GENOMIC DNA]</scope>
    <source>
        <strain evidence="1 2">AN110305</strain>
    </source>
</reference>
<dbReference type="Proteomes" id="UP000323454">
    <property type="component" value="Unassembled WGS sequence"/>
</dbReference>
<dbReference type="InterPro" id="IPR036291">
    <property type="entry name" value="NAD(P)-bd_dom_sf"/>
</dbReference>
<comment type="caution">
    <text evidence="1">The sequence shown here is derived from an EMBL/GenBank/DDBJ whole genome shotgun (WGS) entry which is preliminary data.</text>
</comment>
<reference evidence="1 2" key="1">
    <citation type="submission" date="2019-09" db="EMBL/GenBank/DDBJ databases">
        <title>Goodfellowia gen. nov., a new genus of the Pseudonocardineae related to Actinoalloteichus, containing Goodfellowia coeruleoviolacea gen. nov., comb. nov. gen. nov., comb. nov.</title>
        <authorList>
            <person name="Labeda D."/>
        </authorList>
    </citation>
    <scope>NUCLEOTIDE SEQUENCE [LARGE SCALE GENOMIC DNA]</scope>
    <source>
        <strain evidence="1 2">AN110305</strain>
    </source>
</reference>
<accession>A0A5B2X4T5</accession>
<name>A0A5B2X4T5_9PSEU</name>
<evidence type="ECO:0000313" key="2">
    <source>
        <dbReference type="Proteomes" id="UP000323454"/>
    </source>
</evidence>